<dbReference type="Proteomes" id="UP000279235">
    <property type="component" value="Unassembled WGS sequence"/>
</dbReference>
<proteinExistence type="predicted"/>
<reference evidence="2" key="1">
    <citation type="submission" date="2018-01" db="EMBL/GenBank/DDBJ databases">
        <authorList>
            <person name="Gaut B.S."/>
            <person name="Morton B.R."/>
            <person name="Clegg M.T."/>
            <person name="Duvall M.R."/>
        </authorList>
    </citation>
    <scope>NUCLEOTIDE SEQUENCE</scope>
    <source>
        <strain evidence="2">Lactococcus lactis</strain>
    </source>
</reference>
<reference evidence="4" key="2">
    <citation type="submission" date="2018-05" db="EMBL/GenBank/DDBJ databases">
        <authorList>
            <person name="Duru I."/>
        </authorList>
    </citation>
    <scope>NUCLEOTIDE SEQUENCE [LARGE SCALE GENOMIC DNA]</scope>
</reference>
<sequence>MDSFLEDKWDAYVEHDPFPGEIVEENKQITELNSQLKSDPNNADLQNELARVQKSLAEHQQAEAKNEQDKQIVASDPNSWKKSLDDTVAQRDYLNKQLTDTQDQITNLTNN</sequence>
<evidence type="ECO:0000256" key="1">
    <source>
        <dbReference type="SAM" id="MobiDB-lite"/>
    </source>
</evidence>
<dbReference type="RefSeq" id="WP_120357736.1">
    <property type="nucleotide sequence ID" value="NZ_OGTW02000175.1"/>
</dbReference>
<name>A0A2X0SVY7_9LACT</name>
<accession>A0A2X0SVY7</accession>
<reference evidence="3" key="3">
    <citation type="submission" date="2018-05" db="EMBL/GenBank/DDBJ databases">
        <authorList>
            <person name="Lanie J.A."/>
            <person name="Ng W.-L."/>
            <person name="Kazmierczak K.M."/>
            <person name="Andrzejewski T.M."/>
            <person name="Davidsen T.M."/>
            <person name="Wayne K.J."/>
            <person name="Tettelin H."/>
            <person name="Glass J.I."/>
            <person name="Rusch D."/>
            <person name="Podicherti R."/>
            <person name="Tsui H.-C.T."/>
            <person name="Winkler M.E."/>
        </authorList>
    </citation>
    <scope>NUCLEOTIDE SEQUENCE</scope>
    <source>
        <strain evidence="3">Lactococcus lactis</strain>
    </source>
</reference>
<feature type="region of interest" description="Disordered" evidence="1">
    <location>
        <begin position="55"/>
        <end position="84"/>
    </location>
</feature>
<evidence type="ECO:0000313" key="2">
    <source>
        <dbReference type="EMBL" id="SPB29493.1"/>
    </source>
</evidence>
<gene>
    <name evidence="3" type="ORF">AMHIJAGA_03024</name>
</gene>
<dbReference type="AlphaFoldDB" id="A0A2X0SVY7"/>
<protein>
    <submittedName>
        <fullName evidence="3">Uncharacterized protein</fullName>
    </submittedName>
</protein>
<evidence type="ECO:0000313" key="3">
    <source>
        <dbReference type="EMBL" id="SPS13055.1"/>
    </source>
</evidence>
<organism evidence="3 4">
    <name type="scientific">Lactococcus lactis</name>
    <dbReference type="NCBI Taxonomy" id="1358"/>
    <lineage>
        <taxon>Bacteria</taxon>
        <taxon>Bacillati</taxon>
        <taxon>Bacillota</taxon>
        <taxon>Bacilli</taxon>
        <taxon>Lactobacillales</taxon>
        <taxon>Streptococcaceae</taxon>
        <taxon>Lactococcus</taxon>
    </lineage>
</organism>
<feature type="compositionally biased region" description="Basic and acidic residues" evidence="1">
    <location>
        <begin position="56"/>
        <end position="70"/>
    </location>
</feature>
<dbReference type="EMBL" id="OGTW02000175">
    <property type="protein sequence ID" value="SPS13055.1"/>
    <property type="molecule type" value="Genomic_DNA"/>
</dbReference>
<dbReference type="EMBL" id="OGTW01000175">
    <property type="protein sequence ID" value="SPB29493.1"/>
    <property type="molecule type" value="Genomic_DNA"/>
</dbReference>
<evidence type="ECO:0000313" key="4">
    <source>
        <dbReference type="Proteomes" id="UP000279235"/>
    </source>
</evidence>
<dbReference type="Gene3D" id="1.20.5.1160">
    <property type="entry name" value="Vasodilator-stimulated phosphoprotein"/>
    <property type="match status" value="1"/>
</dbReference>